<protein>
    <submittedName>
        <fullName evidence="2">Uncharacterized protein</fullName>
    </submittedName>
</protein>
<organism evidence="2 3">
    <name type="scientific">Letharia columbiana</name>
    <dbReference type="NCBI Taxonomy" id="112416"/>
    <lineage>
        <taxon>Eukaryota</taxon>
        <taxon>Fungi</taxon>
        <taxon>Dikarya</taxon>
        <taxon>Ascomycota</taxon>
        <taxon>Pezizomycotina</taxon>
        <taxon>Lecanoromycetes</taxon>
        <taxon>OSLEUM clade</taxon>
        <taxon>Lecanoromycetidae</taxon>
        <taxon>Lecanorales</taxon>
        <taxon>Lecanorineae</taxon>
        <taxon>Parmeliaceae</taxon>
        <taxon>Letharia</taxon>
    </lineage>
</organism>
<sequence length="66" mass="6828">MLNAGLIRKKKRPAEEMNGGAVEARSKGSGITTLSGGLVRKRAKVAGHIGPVLTEDTQSNGKTEPG</sequence>
<evidence type="ECO:0000256" key="1">
    <source>
        <dbReference type="SAM" id="MobiDB-lite"/>
    </source>
</evidence>
<reference evidence="2 3" key="1">
    <citation type="journal article" date="2020" name="Genomics">
        <title>Complete, high-quality genomes from long-read metagenomic sequencing of two wolf lichen thalli reveals enigmatic genome architecture.</title>
        <authorList>
            <person name="McKenzie S.K."/>
            <person name="Walston R.F."/>
            <person name="Allen J.L."/>
        </authorList>
    </citation>
    <scope>NUCLEOTIDE SEQUENCE [LARGE SCALE GENOMIC DNA]</scope>
    <source>
        <strain evidence="2">WasteWater2</strain>
    </source>
</reference>
<evidence type="ECO:0000313" key="3">
    <source>
        <dbReference type="Proteomes" id="UP000578531"/>
    </source>
</evidence>
<dbReference type="OrthoDB" id="3361892at2759"/>
<dbReference type="GeneID" id="59289381"/>
<accession>A0A8H6FSM1</accession>
<name>A0A8H6FSM1_9LECA</name>
<gene>
    <name evidence="2" type="ORF">HO173_007725</name>
</gene>
<feature type="region of interest" description="Disordered" evidence="1">
    <location>
        <begin position="1"/>
        <end position="35"/>
    </location>
</feature>
<evidence type="ECO:0000313" key="2">
    <source>
        <dbReference type="EMBL" id="KAF6233895.1"/>
    </source>
</evidence>
<comment type="caution">
    <text evidence="2">The sequence shown here is derived from an EMBL/GenBank/DDBJ whole genome shotgun (WGS) entry which is preliminary data.</text>
</comment>
<dbReference type="Proteomes" id="UP000578531">
    <property type="component" value="Unassembled WGS sequence"/>
</dbReference>
<dbReference type="AlphaFoldDB" id="A0A8H6FSM1"/>
<keyword evidence="3" id="KW-1185">Reference proteome</keyword>
<proteinExistence type="predicted"/>
<dbReference type="RefSeq" id="XP_037163302.1">
    <property type="nucleotide sequence ID" value="XM_037309625.1"/>
</dbReference>
<dbReference type="EMBL" id="JACCJC010000033">
    <property type="protein sequence ID" value="KAF6233895.1"/>
    <property type="molecule type" value="Genomic_DNA"/>
</dbReference>